<proteinExistence type="predicted"/>
<comment type="caution">
    <text evidence="2">The sequence shown here is derived from an EMBL/GenBank/DDBJ whole genome shotgun (WGS) entry which is preliminary data.</text>
</comment>
<sequence>MTFLLKALPCNSIIGLATIDKSWQTKVIRKKSPPPPPPQASHVNQDTSDRLGLSGRRPRDFFYPLTPGVFRMTQTIPALVSISLNTHRIVWRRAETSPQISRVLSLSGILPCRIAISSRILASHP</sequence>
<reference evidence="2 3" key="1">
    <citation type="journal article" date="2021" name="Elife">
        <title>Chloroplast acquisition without the gene transfer in kleptoplastic sea slugs, Plakobranchus ocellatus.</title>
        <authorList>
            <person name="Maeda T."/>
            <person name="Takahashi S."/>
            <person name="Yoshida T."/>
            <person name="Shimamura S."/>
            <person name="Takaki Y."/>
            <person name="Nagai Y."/>
            <person name="Toyoda A."/>
            <person name="Suzuki Y."/>
            <person name="Arimoto A."/>
            <person name="Ishii H."/>
            <person name="Satoh N."/>
            <person name="Nishiyama T."/>
            <person name="Hasebe M."/>
            <person name="Maruyama T."/>
            <person name="Minagawa J."/>
            <person name="Obokata J."/>
            <person name="Shigenobu S."/>
        </authorList>
    </citation>
    <scope>NUCLEOTIDE SEQUENCE [LARGE SCALE GENOMIC DNA]</scope>
</reference>
<dbReference type="EMBL" id="BMAT01001812">
    <property type="protein sequence ID" value="GFR92942.1"/>
    <property type="molecule type" value="Genomic_DNA"/>
</dbReference>
<evidence type="ECO:0000256" key="1">
    <source>
        <dbReference type="SAM" id="MobiDB-lite"/>
    </source>
</evidence>
<gene>
    <name evidence="2" type="ORF">ElyMa_000879900</name>
</gene>
<keyword evidence="3" id="KW-1185">Reference proteome</keyword>
<accession>A0AAV4H616</accession>
<evidence type="ECO:0000313" key="3">
    <source>
        <dbReference type="Proteomes" id="UP000762676"/>
    </source>
</evidence>
<dbReference type="AlphaFoldDB" id="A0AAV4H616"/>
<name>A0AAV4H616_9GAST</name>
<dbReference type="Proteomes" id="UP000762676">
    <property type="component" value="Unassembled WGS sequence"/>
</dbReference>
<feature type="region of interest" description="Disordered" evidence="1">
    <location>
        <begin position="27"/>
        <end position="57"/>
    </location>
</feature>
<protein>
    <submittedName>
        <fullName evidence="2">Uncharacterized protein</fullName>
    </submittedName>
</protein>
<evidence type="ECO:0000313" key="2">
    <source>
        <dbReference type="EMBL" id="GFR92942.1"/>
    </source>
</evidence>
<organism evidence="2 3">
    <name type="scientific">Elysia marginata</name>
    <dbReference type="NCBI Taxonomy" id="1093978"/>
    <lineage>
        <taxon>Eukaryota</taxon>
        <taxon>Metazoa</taxon>
        <taxon>Spiralia</taxon>
        <taxon>Lophotrochozoa</taxon>
        <taxon>Mollusca</taxon>
        <taxon>Gastropoda</taxon>
        <taxon>Heterobranchia</taxon>
        <taxon>Euthyneura</taxon>
        <taxon>Panpulmonata</taxon>
        <taxon>Sacoglossa</taxon>
        <taxon>Placobranchoidea</taxon>
        <taxon>Plakobranchidae</taxon>
        <taxon>Elysia</taxon>
    </lineage>
</organism>